<keyword evidence="3" id="KW-0812">Transmembrane</keyword>
<protein>
    <submittedName>
        <fullName evidence="6">Protein DETOXIFICATION 42</fullName>
    </submittedName>
</protein>
<evidence type="ECO:0000256" key="5">
    <source>
        <dbReference type="ARBA" id="ARBA00023136"/>
    </source>
</evidence>
<accession>A0ABD3EI13</accession>
<dbReference type="PANTHER" id="PTHR42893:SF4">
    <property type="entry name" value="PROTEIN DETOXIFICATION 42"/>
    <property type="match status" value="1"/>
</dbReference>
<comment type="subcellular location">
    <subcellularLocation>
        <location evidence="1">Membrane</location>
        <topology evidence="1">Multi-pass membrane protein</topology>
    </subcellularLocation>
</comment>
<dbReference type="EMBL" id="JAVIJP010000005">
    <property type="protein sequence ID" value="KAL3654062.1"/>
    <property type="molecule type" value="Genomic_DNA"/>
</dbReference>
<evidence type="ECO:0000313" key="7">
    <source>
        <dbReference type="Proteomes" id="UP001632038"/>
    </source>
</evidence>
<organism evidence="6 7">
    <name type="scientific">Castilleja foliolosa</name>
    <dbReference type="NCBI Taxonomy" id="1961234"/>
    <lineage>
        <taxon>Eukaryota</taxon>
        <taxon>Viridiplantae</taxon>
        <taxon>Streptophyta</taxon>
        <taxon>Embryophyta</taxon>
        <taxon>Tracheophyta</taxon>
        <taxon>Spermatophyta</taxon>
        <taxon>Magnoliopsida</taxon>
        <taxon>eudicotyledons</taxon>
        <taxon>Gunneridae</taxon>
        <taxon>Pentapetalae</taxon>
        <taxon>asterids</taxon>
        <taxon>lamiids</taxon>
        <taxon>Lamiales</taxon>
        <taxon>Orobanchaceae</taxon>
        <taxon>Pedicularideae</taxon>
        <taxon>Castillejinae</taxon>
        <taxon>Castilleja</taxon>
    </lineage>
</organism>
<dbReference type="InterPro" id="IPR044644">
    <property type="entry name" value="DinF-like"/>
</dbReference>
<proteinExistence type="inferred from homology"/>
<dbReference type="AlphaFoldDB" id="A0ABD3EI13"/>
<evidence type="ECO:0000256" key="1">
    <source>
        <dbReference type="ARBA" id="ARBA00004141"/>
    </source>
</evidence>
<comment type="caution">
    <text evidence="6">The sequence shown here is derived from an EMBL/GenBank/DDBJ whole genome shotgun (WGS) entry which is preliminary data.</text>
</comment>
<evidence type="ECO:0000256" key="2">
    <source>
        <dbReference type="ARBA" id="ARBA00010199"/>
    </source>
</evidence>
<keyword evidence="5" id="KW-0472">Membrane</keyword>
<evidence type="ECO:0000256" key="3">
    <source>
        <dbReference type="ARBA" id="ARBA00022692"/>
    </source>
</evidence>
<keyword evidence="4" id="KW-1133">Transmembrane helix</keyword>
<sequence length="332" mass="36664">MATLVGVVALAVIEGGDDSIHGCYELPRNVSGCQDHFWGAGRWQWRLQIVSSIGARLCSAPVRAWIRILVKKKASLNALPAEIYHRFVLEYNGFDRDDWNAFEESPDRERENEFNMLSRRVEAEQRTAMASWAFAGRCWRCGNPDNSVSRATVAGEFNHVVGDSANIILDPIFIFVFKMGVRGAAVAHVLSQYVLDLSNTLLERLKEQVDLMPPSLEYLQFGRFLKNGFLLLPRVIAVTFCVTLSASMAARLGPTQMAAFQVCLQVWLATSLLADGLTVAGQAILASAFARKDYMWASATVSRVLQFVAATQPINALAFVFDGVNFGASDFA</sequence>
<evidence type="ECO:0000256" key="4">
    <source>
        <dbReference type="ARBA" id="ARBA00022989"/>
    </source>
</evidence>
<dbReference type="PANTHER" id="PTHR42893">
    <property type="entry name" value="PROTEIN DETOXIFICATION 44, CHLOROPLASTIC-RELATED"/>
    <property type="match status" value="1"/>
</dbReference>
<dbReference type="Proteomes" id="UP001632038">
    <property type="component" value="Unassembled WGS sequence"/>
</dbReference>
<reference evidence="7" key="1">
    <citation type="journal article" date="2024" name="IScience">
        <title>Strigolactones Initiate the Formation of Haustorium-like Structures in Castilleja.</title>
        <authorList>
            <person name="Buerger M."/>
            <person name="Peterson D."/>
            <person name="Chory J."/>
        </authorList>
    </citation>
    <scope>NUCLEOTIDE SEQUENCE [LARGE SCALE GENOMIC DNA]</scope>
</reference>
<keyword evidence="7" id="KW-1185">Reference proteome</keyword>
<dbReference type="GO" id="GO:0016020">
    <property type="term" value="C:membrane"/>
    <property type="evidence" value="ECO:0007669"/>
    <property type="project" value="UniProtKB-SubCell"/>
</dbReference>
<evidence type="ECO:0000313" key="6">
    <source>
        <dbReference type="EMBL" id="KAL3654062.1"/>
    </source>
</evidence>
<comment type="similarity">
    <text evidence="2">Belongs to the multi antimicrobial extrusion (MATE) (TC 2.A.66.1) family.</text>
</comment>
<gene>
    <name evidence="6" type="primary">DTX42_1</name>
    <name evidence="6" type="ORF">CASFOL_003743</name>
</gene>
<name>A0ABD3EI13_9LAMI</name>